<dbReference type="AlphaFoldDB" id="A0A067GQV2"/>
<dbReference type="PANTHER" id="PTHR23061">
    <property type="entry name" value="DNA POLYMERASE 2 ALPHA 70 KDA SUBUNIT"/>
    <property type="match status" value="1"/>
</dbReference>
<evidence type="ECO:0000256" key="1">
    <source>
        <dbReference type="ARBA" id="ARBA00004123"/>
    </source>
</evidence>
<keyword evidence="4" id="KW-1185">Reference proteome</keyword>
<gene>
    <name evidence="3" type="ORF">CISIN_1g0069762mg</name>
</gene>
<protein>
    <recommendedName>
        <fullName evidence="5">DNA polymerase alpha subunit B</fullName>
    </recommendedName>
</protein>
<dbReference type="PANTHER" id="PTHR23061:SF12">
    <property type="entry name" value="DNA POLYMERASE ALPHA SUBUNIT B"/>
    <property type="match status" value="1"/>
</dbReference>
<evidence type="ECO:0000313" key="3">
    <source>
        <dbReference type="EMBL" id="KDO82014.1"/>
    </source>
</evidence>
<sequence>IYSLDISLMGPAFFFYPLYPPAEGIPLDFSLAQEALTISTIPDIIILPSDMKYFIKVLSLGGRNEGEEQKKCVCVNPGRLAKGEGSGTFAEIYYHGSPEMMNASIISI</sequence>
<dbReference type="EMBL" id="KK784875">
    <property type="protein sequence ID" value="KDO82014.1"/>
    <property type="molecule type" value="Genomic_DNA"/>
</dbReference>
<evidence type="ECO:0008006" key="5">
    <source>
        <dbReference type="Google" id="ProtNLM"/>
    </source>
</evidence>
<dbReference type="Proteomes" id="UP000027120">
    <property type="component" value="Unassembled WGS sequence"/>
</dbReference>
<dbReference type="Gene3D" id="3.60.21.60">
    <property type="match status" value="1"/>
</dbReference>
<dbReference type="GO" id="GO:0005634">
    <property type="term" value="C:nucleus"/>
    <property type="evidence" value="ECO:0007669"/>
    <property type="project" value="UniProtKB-SubCell"/>
</dbReference>
<proteinExistence type="predicted"/>
<dbReference type="InterPro" id="IPR016722">
    <property type="entry name" value="DNA_pol_alpha_bsu"/>
</dbReference>
<organism evidence="3 4">
    <name type="scientific">Citrus sinensis</name>
    <name type="common">Sweet orange</name>
    <name type="synonym">Citrus aurantium var. sinensis</name>
    <dbReference type="NCBI Taxonomy" id="2711"/>
    <lineage>
        <taxon>Eukaryota</taxon>
        <taxon>Viridiplantae</taxon>
        <taxon>Streptophyta</taxon>
        <taxon>Embryophyta</taxon>
        <taxon>Tracheophyta</taxon>
        <taxon>Spermatophyta</taxon>
        <taxon>Magnoliopsida</taxon>
        <taxon>eudicotyledons</taxon>
        <taxon>Gunneridae</taxon>
        <taxon>Pentapetalae</taxon>
        <taxon>rosids</taxon>
        <taxon>malvids</taxon>
        <taxon>Sapindales</taxon>
        <taxon>Rutaceae</taxon>
        <taxon>Aurantioideae</taxon>
        <taxon>Citrus</taxon>
    </lineage>
</organism>
<keyword evidence="2" id="KW-0539">Nucleus</keyword>
<comment type="subcellular location">
    <subcellularLocation>
        <location evidence="1">Nucleus</location>
    </subcellularLocation>
</comment>
<dbReference type="STRING" id="2711.A0A067GQV2"/>
<name>A0A067GQV2_CITSI</name>
<feature type="non-terminal residue" evidence="3">
    <location>
        <position position="1"/>
    </location>
</feature>
<reference evidence="3 4" key="1">
    <citation type="submission" date="2014-04" db="EMBL/GenBank/DDBJ databases">
        <authorList>
            <consortium name="International Citrus Genome Consortium"/>
            <person name="Gmitter F."/>
            <person name="Chen C."/>
            <person name="Farmerie W."/>
            <person name="Harkins T."/>
            <person name="Desany B."/>
            <person name="Mohiuddin M."/>
            <person name="Kodira C."/>
            <person name="Borodovsky M."/>
            <person name="Lomsadze A."/>
            <person name="Burns P."/>
            <person name="Jenkins J."/>
            <person name="Prochnik S."/>
            <person name="Shu S."/>
            <person name="Chapman J."/>
            <person name="Pitluck S."/>
            <person name="Schmutz J."/>
            <person name="Rokhsar D."/>
        </authorList>
    </citation>
    <scope>NUCLEOTIDE SEQUENCE</scope>
</reference>
<evidence type="ECO:0000256" key="2">
    <source>
        <dbReference type="ARBA" id="ARBA00023242"/>
    </source>
</evidence>
<evidence type="ECO:0000313" key="4">
    <source>
        <dbReference type="Proteomes" id="UP000027120"/>
    </source>
</evidence>
<accession>A0A067GQV2</accession>